<feature type="binding site" description="axial binding residue" evidence="7">
    <location>
        <position position="473"/>
    </location>
    <ligand>
        <name>heme</name>
        <dbReference type="ChEBI" id="CHEBI:30413"/>
    </ligand>
    <ligandPart>
        <name>Fe</name>
        <dbReference type="ChEBI" id="CHEBI:18248"/>
    </ligandPart>
</feature>
<evidence type="ECO:0000256" key="2">
    <source>
        <dbReference type="ARBA" id="ARBA00004167"/>
    </source>
</evidence>
<dbReference type="Gramene" id="OE9A009104T3">
    <property type="protein sequence ID" value="OE9A009104C3"/>
    <property type="gene ID" value="OE9A009104"/>
</dbReference>
<keyword evidence="7" id="KW-0349">Heme</keyword>
<dbReference type="PRINTS" id="PR00463">
    <property type="entry name" value="EP450I"/>
</dbReference>
<dbReference type="CDD" id="cd11064">
    <property type="entry name" value="CYP86A"/>
    <property type="match status" value="1"/>
</dbReference>
<dbReference type="PRINTS" id="PR00385">
    <property type="entry name" value="P450"/>
</dbReference>
<evidence type="ECO:0000256" key="3">
    <source>
        <dbReference type="ARBA" id="ARBA00010617"/>
    </source>
</evidence>
<sequence>MPSDMNTLLFFILTVILFIMGSIITRSYILALFGLPFYVVAGITVSSVVTYIRELISDDHRPPVAGPMINQLIQFSKLFDYQTTLARKHSTYRLITPSHTEIYTADPVNVEHILKTNFSNYGKGEYNCGIMKDLFGDGIFVVDGDKWRHQRKLASYEFSTKVLRDFSSAVFRSNTARLSLKVYTAALVNREMDLQDLLMKTTMDSIFKVGFGVDLNTLSGSDEFSNQFIKAFDDSNVIVYWRYVDILWRIKRFLNIGLERTLKNNIKIIDNFVYELIHRKREQMKTVKDAREDMLSRFLVESEKDREKMTDQYLRDITLSFIIAGKDTSANTLTWLFYMLCKNPTVQEKVALEVRLATEVKDFLSFDEFVLRLTDVALERMQYLHAALTETLRLYPAVPLDGKSSEDDDILPDGYKIKKGDGMNYMPYAMGRMTYIWGEDAEEFRPERWLENGIFRAESPFKFTAFQGGPRICLGKEFAYRQMKIMAAALIFFFRFKLVDQSKEATYRTMFTLHMDNGLHLYALCRQS</sequence>
<keyword evidence="8" id="KW-0812">Transmembrane</keyword>
<keyword evidence="8" id="KW-0472">Membrane</keyword>
<evidence type="ECO:0000256" key="4">
    <source>
        <dbReference type="ARBA" id="ARBA00022723"/>
    </source>
</evidence>
<keyword evidence="5" id="KW-0560">Oxidoreductase</keyword>
<name>A0A8S0U347_OLEEU</name>
<dbReference type="GO" id="GO:0004497">
    <property type="term" value="F:monooxygenase activity"/>
    <property type="evidence" value="ECO:0007669"/>
    <property type="project" value="InterPro"/>
</dbReference>
<evidence type="ECO:0000313" key="9">
    <source>
        <dbReference type="EMBL" id="CAA3010749.1"/>
    </source>
</evidence>
<dbReference type="InterPro" id="IPR002401">
    <property type="entry name" value="Cyt_P450_E_grp-I"/>
</dbReference>
<reference evidence="9 10" key="1">
    <citation type="submission" date="2019-12" db="EMBL/GenBank/DDBJ databases">
        <authorList>
            <person name="Alioto T."/>
            <person name="Alioto T."/>
            <person name="Gomez Garrido J."/>
        </authorList>
    </citation>
    <scope>NUCLEOTIDE SEQUENCE [LARGE SCALE GENOMIC DNA]</scope>
</reference>
<dbReference type="InterPro" id="IPR036396">
    <property type="entry name" value="Cyt_P450_sf"/>
</dbReference>
<evidence type="ECO:0000256" key="7">
    <source>
        <dbReference type="PIRSR" id="PIRSR602401-1"/>
    </source>
</evidence>
<dbReference type="Proteomes" id="UP000594638">
    <property type="component" value="Unassembled WGS sequence"/>
</dbReference>
<organism evidence="9 10">
    <name type="scientific">Olea europaea subsp. europaea</name>
    <dbReference type="NCBI Taxonomy" id="158383"/>
    <lineage>
        <taxon>Eukaryota</taxon>
        <taxon>Viridiplantae</taxon>
        <taxon>Streptophyta</taxon>
        <taxon>Embryophyta</taxon>
        <taxon>Tracheophyta</taxon>
        <taxon>Spermatophyta</taxon>
        <taxon>Magnoliopsida</taxon>
        <taxon>eudicotyledons</taxon>
        <taxon>Gunneridae</taxon>
        <taxon>Pentapetalae</taxon>
        <taxon>asterids</taxon>
        <taxon>lamiids</taxon>
        <taxon>Lamiales</taxon>
        <taxon>Oleaceae</taxon>
        <taxon>Oleeae</taxon>
        <taxon>Olea</taxon>
    </lineage>
</organism>
<dbReference type="GO" id="GO:0005506">
    <property type="term" value="F:iron ion binding"/>
    <property type="evidence" value="ECO:0007669"/>
    <property type="project" value="InterPro"/>
</dbReference>
<comment type="cofactor">
    <cofactor evidence="1 7">
        <name>heme</name>
        <dbReference type="ChEBI" id="CHEBI:30413"/>
    </cofactor>
</comment>
<dbReference type="InterPro" id="IPR001128">
    <property type="entry name" value="Cyt_P450"/>
</dbReference>
<evidence type="ECO:0000256" key="5">
    <source>
        <dbReference type="ARBA" id="ARBA00023002"/>
    </source>
</evidence>
<gene>
    <name evidence="9" type="ORF">OLEA9_A009104</name>
</gene>
<protein>
    <submittedName>
        <fullName evidence="9">Cytochrome P450 704C1-like</fullName>
    </submittedName>
</protein>
<keyword evidence="8" id="KW-1133">Transmembrane helix</keyword>
<proteinExistence type="inferred from homology"/>
<feature type="transmembrane region" description="Helical" evidence="8">
    <location>
        <begin position="30"/>
        <end position="52"/>
    </location>
</feature>
<dbReference type="GO" id="GO:0016705">
    <property type="term" value="F:oxidoreductase activity, acting on paired donors, with incorporation or reduction of molecular oxygen"/>
    <property type="evidence" value="ECO:0007669"/>
    <property type="project" value="InterPro"/>
</dbReference>
<dbReference type="GO" id="GO:0020037">
    <property type="term" value="F:heme binding"/>
    <property type="evidence" value="ECO:0007669"/>
    <property type="project" value="InterPro"/>
</dbReference>
<evidence type="ECO:0000256" key="1">
    <source>
        <dbReference type="ARBA" id="ARBA00001971"/>
    </source>
</evidence>
<comment type="subcellular location">
    <subcellularLocation>
        <location evidence="2">Membrane</location>
        <topology evidence="2">Single-pass membrane protein</topology>
    </subcellularLocation>
</comment>
<dbReference type="Pfam" id="PF00067">
    <property type="entry name" value="p450"/>
    <property type="match status" value="1"/>
</dbReference>
<comment type="caution">
    <text evidence="9">The sequence shown here is derived from an EMBL/GenBank/DDBJ whole genome shotgun (WGS) entry which is preliminary data.</text>
</comment>
<dbReference type="AlphaFoldDB" id="A0A8S0U347"/>
<evidence type="ECO:0000256" key="6">
    <source>
        <dbReference type="ARBA" id="ARBA00023004"/>
    </source>
</evidence>
<keyword evidence="6 7" id="KW-0408">Iron</keyword>
<evidence type="ECO:0000256" key="8">
    <source>
        <dbReference type="SAM" id="Phobius"/>
    </source>
</evidence>
<accession>A0A8S0U347</accession>
<keyword evidence="10" id="KW-1185">Reference proteome</keyword>
<dbReference type="SUPFAM" id="SSF48264">
    <property type="entry name" value="Cytochrome P450"/>
    <property type="match status" value="1"/>
</dbReference>
<comment type="similarity">
    <text evidence="3">Belongs to the cytochrome P450 family.</text>
</comment>
<dbReference type="GO" id="GO:0016020">
    <property type="term" value="C:membrane"/>
    <property type="evidence" value="ECO:0007669"/>
    <property type="project" value="UniProtKB-SubCell"/>
</dbReference>
<dbReference type="OrthoDB" id="1470350at2759"/>
<dbReference type="PANTHER" id="PTHR24296">
    <property type="entry name" value="CYTOCHROME P450"/>
    <property type="match status" value="1"/>
</dbReference>
<evidence type="ECO:0000313" key="10">
    <source>
        <dbReference type="Proteomes" id="UP000594638"/>
    </source>
</evidence>
<dbReference type="Gene3D" id="1.10.630.10">
    <property type="entry name" value="Cytochrome P450"/>
    <property type="match status" value="1"/>
</dbReference>
<keyword evidence="4 7" id="KW-0479">Metal-binding</keyword>
<feature type="transmembrane region" description="Helical" evidence="8">
    <location>
        <begin position="7"/>
        <end position="24"/>
    </location>
</feature>
<dbReference type="EMBL" id="CACTIH010007350">
    <property type="protein sequence ID" value="CAA3010749.1"/>
    <property type="molecule type" value="Genomic_DNA"/>
</dbReference>